<dbReference type="RefSeq" id="WP_344546531.1">
    <property type="nucleotide sequence ID" value="NZ_BAAATD010000010.1"/>
</dbReference>
<protein>
    <submittedName>
        <fullName evidence="1">Uncharacterized protein</fullName>
    </submittedName>
</protein>
<evidence type="ECO:0000313" key="2">
    <source>
        <dbReference type="Proteomes" id="UP001501509"/>
    </source>
</evidence>
<proteinExistence type="predicted"/>
<reference evidence="1 2" key="1">
    <citation type="journal article" date="2019" name="Int. J. Syst. Evol. Microbiol.">
        <title>The Global Catalogue of Microorganisms (GCM) 10K type strain sequencing project: providing services to taxonomists for standard genome sequencing and annotation.</title>
        <authorList>
            <consortium name="The Broad Institute Genomics Platform"/>
            <consortium name="The Broad Institute Genome Sequencing Center for Infectious Disease"/>
            <person name="Wu L."/>
            <person name="Ma J."/>
        </authorList>
    </citation>
    <scope>NUCLEOTIDE SEQUENCE [LARGE SCALE GENOMIC DNA]</scope>
    <source>
        <strain evidence="1 2">JCM 6833</strain>
    </source>
</reference>
<gene>
    <name evidence="1" type="ORF">GCM10010411_67560</name>
</gene>
<organism evidence="1 2">
    <name type="scientific">Actinomadura fulvescens</name>
    <dbReference type="NCBI Taxonomy" id="46160"/>
    <lineage>
        <taxon>Bacteria</taxon>
        <taxon>Bacillati</taxon>
        <taxon>Actinomycetota</taxon>
        <taxon>Actinomycetes</taxon>
        <taxon>Streptosporangiales</taxon>
        <taxon>Thermomonosporaceae</taxon>
        <taxon>Actinomadura</taxon>
    </lineage>
</organism>
<comment type="caution">
    <text evidence="1">The sequence shown here is derived from an EMBL/GenBank/DDBJ whole genome shotgun (WGS) entry which is preliminary data.</text>
</comment>
<name>A0ABN3QBK5_9ACTN</name>
<evidence type="ECO:0000313" key="1">
    <source>
        <dbReference type="EMBL" id="GAA2622017.1"/>
    </source>
</evidence>
<sequence length="132" mass="13985">MSNSGPHFPDGVREEDAARRLAAGEAAKATPLKMLPVVLGAFEEAGKAQVHPRIVDLVLSFVRDEAETKLGGEPEMDATDALKRALAAVRPIFARHLGQQGYLLGTADEVIGDAERRVHLIATSGPHGPDAT</sequence>
<dbReference type="EMBL" id="BAAATD010000010">
    <property type="protein sequence ID" value="GAA2622017.1"/>
    <property type="molecule type" value="Genomic_DNA"/>
</dbReference>
<keyword evidence="2" id="KW-1185">Reference proteome</keyword>
<accession>A0ABN3QBK5</accession>
<dbReference type="Proteomes" id="UP001501509">
    <property type="component" value="Unassembled WGS sequence"/>
</dbReference>